<reference evidence="5 6" key="1">
    <citation type="journal article" date="2006" name="Proc. Natl. Acad. Sci. U.S.A.">
        <title>Molecular genetic anatomy of inter- and intraserotype variation in the human bacterial pathogen group A Streptococcus.</title>
        <authorList>
            <person name="Beres S.B."/>
            <person name="Richter E.W."/>
            <person name="Nagiec M.J."/>
            <person name="Sumby P."/>
            <person name="Porcella S.F."/>
            <person name="DeLeo F.R."/>
            <person name="Musser J.M."/>
        </authorList>
    </citation>
    <scope>NUCLEOTIDE SEQUENCE [LARGE SCALE GENOMIC DNA]</scope>
    <source>
        <strain evidence="5 6">MGAS9429</strain>
    </source>
</reference>
<dbReference type="GO" id="GO:0003700">
    <property type="term" value="F:DNA-binding transcription factor activity"/>
    <property type="evidence" value="ECO:0007669"/>
    <property type="project" value="InterPro"/>
</dbReference>
<name>Q1JLD7_STRPC</name>
<evidence type="ECO:0000256" key="1">
    <source>
        <dbReference type="ARBA" id="ARBA00023015"/>
    </source>
</evidence>
<keyword evidence="1" id="KW-0805">Transcription regulation</keyword>
<dbReference type="SMART" id="SM00345">
    <property type="entry name" value="HTH_GNTR"/>
    <property type="match status" value="1"/>
</dbReference>
<dbReference type="InterPro" id="IPR036388">
    <property type="entry name" value="WH-like_DNA-bd_sf"/>
</dbReference>
<keyword evidence="3" id="KW-0804">Transcription</keyword>
<protein>
    <submittedName>
        <fullName evidence="5">Transcriptional regulator, GntR family</fullName>
    </submittedName>
</protein>
<dbReference type="PROSITE" id="PS50949">
    <property type="entry name" value="HTH_GNTR"/>
    <property type="match status" value="1"/>
</dbReference>
<dbReference type="Proteomes" id="UP000002433">
    <property type="component" value="Chromosome"/>
</dbReference>
<dbReference type="KEGG" id="spk:MGAS9429_Spy1095"/>
<accession>Q1JLD7</accession>
<dbReference type="Pfam" id="PF00392">
    <property type="entry name" value="GntR"/>
    <property type="match status" value="1"/>
</dbReference>
<dbReference type="HOGENOM" id="CLU_017584_10_0_9"/>
<dbReference type="InterPro" id="IPR036390">
    <property type="entry name" value="WH_DNA-bd_sf"/>
</dbReference>
<dbReference type="PANTHER" id="PTHR38445:SF6">
    <property type="entry name" value="GNTR-FAMILY TRANSCRIPTIONAL REGULATOR"/>
    <property type="match status" value="1"/>
</dbReference>
<organism evidence="5 6">
    <name type="scientific">Streptococcus pyogenes serotype M12 (strain MGAS9429)</name>
    <dbReference type="NCBI Taxonomy" id="370551"/>
    <lineage>
        <taxon>Bacteria</taxon>
        <taxon>Bacillati</taxon>
        <taxon>Bacillota</taxon>
        <taxon>Bacilli</taxon>
        <taxon>Lactobacillales</taxon>
        <taxon>Streptococcaceae</taxon>
        <taxon>Streptococcus</taxon>
    </lineage>
</organism>
<sequence length="153" mass="17737">MKNGIKLDIPLFFLYHLISTNIYITQKGDHMSWKFDEKSPIYAQIAQHVMMQIISQEIKSGDQLPTVREYAEIASVNPNTMQRAFTELEREGMVYSQRTAGRFVTDDQKLIARKRRELAISELESFITNMTKMGFSHTEIIPVLTSFLKEDSQ</sequence>
<dbReference type="AlphaFoldDB" id="Q1JLD7"/>
<keyword evidence="2" id="KW-0238">DNA-binding</keyword>
<evidence type="ECO:0000313" key="5">
    <source>
        <dbReference type="EMBL" id="ABF32282.1"/>
    </source>
</evidence>
<dbReference type="InterPro" id="IPR000524">
    <property type="entry name" value="Tscrpt_reg_HTH_GntR"/>
</dbReference>
<evidence type="ECO:0000256" key="3">
    <source>
        <dbReference type="ARBA" id="ARBA00023163"/>
    </source>
</evidence>
<dbReference type="GO" id="GO:0003677">
    <property type="term" value="F:DNA binding"/>
    <property type="evidence" value="ECO:0007669"/>
    <property type="project" value="UniProtKB-KW"/>
</dbReference>
<dbReference type="CDD" id="cd07377">
    <property type="entry name" value="WHTH_GntR"/>
    <property type="match status" value="1"/>
</dbReference>
<dbReference type="EMBL" id="CP000259">
    <property type="protein sequence ID" value="ABF32282.1"/>
    <property type="molecule type" value="Genomic_DNA"/>
</dbReference>
<dbReference type="SUPFAM" id="SSF46785">
    <property type="entry name" value="Winged helix' DNA-binding domain"/>
    <property type="match status" value="1"/>
</dbReference>
<feature type="domain" description="HTH gntR-type" evidence="4">
    <location>
        <begin position="39"/>
        <end position="107"/>
    </location>
</feature>
<dbReference type="PANTHER" id="PTHR38445">
    <property type="entry name" value="HTH-TYPE TRANSCRIPTIONAL REPRESSOR YTRA"/>
    <property type="match status" value="1"/>
</dbReference>
<evidence type="ECO:0000256" key="2">
    <source>
        <dbReference type="ARBA" id="ARBA00023125"/>
    </source>
</evidence>
<dbReference type="Gene3D" id="1.10.10.10">
    <property type="entry name" value="Winged helix-like DNA-binding domain superfamily/Winged helix DNA-binding domain"/>
    <property type="match status" value="1"/>
</dbReference>
<gene>
    <name evidence="5" type="ordered locus">MGAS9429_Spy1095</name>
</gene>
<proteinExistence type="predicted"/>
<evidence type="ECO:0000313" key="6">
    <source>
        <dbReference type="Proteomes" id="UP000002433"/>
    </source>
</evidence>
<evidence type="ECO:0000259" key="4">
    <source>
        <dbReference type="PROSITE" id="PS50949"/>
    </source>
</evidence>